<feature type="binding site" evidence="8">
    <location>
        <begin position="41"/>
        <end position="42"/>
    </location>
    <ligand>
        <name>substrate</name>
    </ligand>
</feature>
<evidence type="ECO:0000313" key="10">
    <source>
        <dbReference type="Proteomes" id="UP001178662"/>
    </source>
</evidence>
<dbReference type="EC" id="5.1.1.3" evidence="2 8"/>
<protein>
    <recommendedName>
        <fullName evidence="7 8">Glutamate racemase</fullName>
        <ecNumber evidence="2 8">5.1.1.3</ecNumber>
    </recommendedName>
</protein>
<feature type="binding site" evidence="8">
    <location>
        <begin position="73"/>
        <end position="74"/>
    </location>
    <ligand>
        <name>substrate</name>
    </ligand>
</feature>
<feature type="active site" description="Proton donor/acceptor" evidence="8">
    <location>
        <position position="72"/>
    </location>
</feature>
<evidence type="ECO:0000256" key="6">
    <source>
        <dbReference type="ARBA" id="ARBA00023316"/>
    </source>
</evidence>
<dbReference type="Gene3D" id="3.40.50.1860">
    <property type="match status" value="2"/>
</dbReference>
<evidence type="ECO:0000256" key="2">
    <source>
        <dbReference type="ARBA" id="ARBA00013090"/>
    </source>
</evidence>
<evidence type="ECO:0000256" key="4">
    <source>
        <dbReference type="ARBA" id="ARBA00022984"/>
    </source>
</evidence>
<dbReference type="InterPro" id="IPR015942">
    <property type="entry name" value="Asp/Glu/hydantoin_racemase"/>
</dbReference>
<dbReference type="EMBL" id="CP119317">
    <property type="protein sequence ID" value="WEK56368.1"/>
    <property type="molecule type" value="Genomic_DNA"/>
</dbReference>
<proteinExistence type="inferred from homology"/>
<dbReference type="SUPFAM" id="SSF53681">
    <property type="entry name" value="Aspartate/glutamate racemase"/>
    <property type="match status" value="2"/>
</dbReference>
<dbReference type="PROSITE" id="PS00923">
    <property type="entry name" value="ASP_GLU_RACEMASE_1"/>
    <property type="match status" value="1"/>
</dbReference>
<comment type="function">
    <text evidence="8">Provides the (R)-glutamate required for cell wall biosynthesis.</text>
</comment>
<comment type="pathway">
    <text evidence="8">Cell wall biogenesis; peptidoglycan biosynthesis.</text>
</comment>
<dbReference type="GO" id="GO:0071555">
    <property type="term" value="P:cell wall organization"/>
    <property type="evidence" value="ECO:0007669"/>
    <property type="project" value="UniProtKB-KW"/>
</dbReference>
<evidence type="ECO:0000256" key="7">
    <source>
        <dbReference type="ARBA" id="ARBA00070053"/>
    </source>
</evidence>
<accession>A0AA95EZF2</accession>
<dbReference type="AlphaFoldDB" id="A0AA95EZF2"/>
<reference evidence="9" key="1">
    <citation type="submission" date="2023-03" db="EMBL/GenBank/DDBJ databases">
        <title>Andean soil-derived lignocellulolytic bacterial consortium as a source of novel taxa and putative plastic-active enzymes.</title>
        <authorList>
            <person name="Diaz-Garcia L."/>
            <person name="Chuvochina M."/>
            <person name="Feuerriegel G."/>
            <person name="Bunk B."/>
            <person name="Sproer C."/>
            <person name="Streit W.R."/>
            <person name="Rodriguez L.M."/>
            <person name="Overmann J."/>
            <person name="Jimenez D.J."/>
        </authorList>
    </citation>
    <scope>NUCLEOTIDE SEQUENCE</scope>
    <source>
        <strain evidence="9">MAG 2441</strain>
    </source>
</reference>
<keyword evidence="3 8" id="KW-0133">Cell shape</keyword>
<keyword evidence="6 8" id="KW-0961">Cell wall biogenesis/degradation</keyword>
<dbReference type="GO" id="GO:0009252">
    <property type="term" value="P:peptidoglycan biosynthetic process"/>
    <property type="evidence" value="ECO:0007669"/>
    <property type="project" value="UniProtKB-UniRule"/>
</dbReference>
<dbReference type="Proteomes" id="UP001178662">
    <property type="component" value="Chromosome"/>
</dbReference>
<name>A0AA95EZF2_9BACL</name>
<evidence type="ECO:0000256" key="3">
    <source>
        <dbReference type="ARBA" id="ARBA00022960"/>
    </source>
</evidence>
<dbReference type="PANTHER" id="PTHR21198:SF2">
    <property type="entry name" value="GLUTAMATE RACEMASE"/>
    <property type="match status" value="1"/>
</dbReference>
<comment type="catalytic activity">
    <reaction evidence="1 8">
        <text>L-glutamate = D-glutamate</text>
        <dbReference type="Rhea" id="RHEA:12813"/>
        <dbReference type="ChEBI" id="CHEBI:29985"/>
        <dbReference type="ChEBI" id="CHEBI:29986"/>
        <dbReference type="EC" id="5.1.1.3"/>
    </reaction>
</comment>
<evidence type="ECO:0000256" key="5">
    <source>
        <dbReference type="ARBA" id="ARBA00023235"/>
    </source>
</evidence>
<dbReference type="GO" id="GO:0042802">
    <property type="term" value="F:identical protein binding"/>
    <property type="evidence" value="ECO:0007669"/>
    <property type="project" value="UniProtKB-ARBA"/>
</dbReference>
<evidence type="ECO:0000313" key="9">
    <source>
        <dbReference type="EMBL" id="WEK56368.1"/>
    </source>
</evidence>
<dbReference type="GO" id="GO:0008360">
    <property type="term" value="P:regulation of cell shape"/>
    <property type="evidence" value="ECO:0007669"/>
    <property type="project" value="UniProtKB-KW"/>
</dbReference>
<dbReference type="Pfam" id="PF01177">
    <property type="entry name" value="Asp_Glu_race"/>
    <property type="match status" value="1"/>
</dbReference>
<sequence length="271" mass="29874">MQHAIAVLDSGVGGLTVVKELMRQLPQENILYFGDTARAPYGSRPAEQIKRFTIEVVDYLLQYQPKLIVIACNTATAFALEDIRQYVTVPVIGVIHSGVKAAIAHSRSGVIGVIGTEGTIKSEAYEREIKLHLPSAEVISLACQSFVPLVESGNNNSKEAYLIVEDSLLALRNRAIDTLILGCTHYPFLSGPIRKGIGDGVELINSAEAVVKEVKEIMMANDELVVQNQPTIHQFMCSGSLRTFQQIAHHWLGDQLRYVPVVWRTPRIVSQ</sequence>
<dbReference type="PROSITE" id="PS00924">
    <property type="entry name" value="ASP_GLU_RACEMASE_2"/>
    <property type="match status" value="1"/>
</dbReference>
<dbReference type="NCBIfam" id="TIGR00067">
    <property type="entry name" value="glut_race"/>
    <property type="match status" value="1"/>
</dbReference>
<dbReference type="HAMAP" id="MF_00258">
    <property type="entry name" value="Glu_racemase"/>
    <property type="match status" value="1"/>
</dbReference>
<feature type="binding site" evidence="8">
    <location>
        <begin position="9"/>
        <end position="10"/>
    </location>
    <ligand>
        <name>substrate</name>
    </ligand>
</feature>
<keyword evidence="5 8" id="KW-0413">Isomerase</keyword>
<dbReference type="InterPro" id="IPR004391">
    <property type="entry name" value="Glu_race"/>
</dbReference>
<dbReference type="GO" id="GO:0008881">
    <property type="term" value="F:glutamate racemase activity"/>
    <property type="evidence" value="ECO:0007669"/>
    <property type="project" value="UniProtKB-UniRule"/>
</dbReference>
<keyword evidence="10" id="KW-1185">Reference proteome</keyword>
<keyword evidence="4 8" id="KW-0573">Peptidoglycan synthesis</keyword>
<organism evidence="9 10">
    <name type="scientific">Candidatus Cohnella colombiensis</name>
    <dbReference type="NCBI Taxonomy" id="3121368"/>
    <lineage>
        <taxon>Bacteria</taxon>
        <taxon>Bacillati</taxon>
        <taxon>Bacillota</taxon>
        <taxon>Bacilli</taxon>
        <taxon>Bacillales</taxon>
        <taxon>Paenibacillaceae</taxon>
        <taxon>Cohnella</taxon>
    </lineage>
</organism>
<dbReference type="InterPro" id="IPR018187">
    <property type="entry name" value="Asp/Glu_racemase_AS_1"/>
</dbReference>
<feature type="binding site" evidence="8">
    <location>
        <begin position="184"/>
        <end position="185"/>
    </location>
    <ligand>
        <name>substrate</name>
    </ligand>
</feature>
<feature type="active site" description="Proton donor/acceptor" evidence="8">
    <location>
        <position position="183"/>
    </location>
</feature>
<comment type="similarity">
    <text evidence="8">Belongs to the aspartate/glutamate racemases family.</text>
</comment>
<dbReference type="InterPro" id="IPR033134">
    <property type="entry name" value="Asp/Glu_racemase_AS_2"/>
</dbReference>
<dbReference type="FunFam" id="3.40.50.1860:FF:000002">
    <property type="entry name" value="Glutamate racemase"/>
    <property type="match status" value="1"/>
</dbReference>
<evidence type="ECO:0000256" key="1">
    <source>
        <dbReference type="ARBA" id="ARBA00001602"/>
    </source>
</evidence>
<gene>
    <name evidence="8 9" type="primary">murI</name>
    <name evidence="9" type="ORF">P0Y55_11340</name>
</gene>
<dbReference type="PANTHER" id="PTHR21198">
    <property type="entry name" value="GLUTAMATE RACEMASE"/>
    <property type="match status" value="1"/>
</dbReference>
<evidence type="ECO:0000256" key="8">
    <source>
        <dbReference type="HAMAP-Rule" id="MF_00258"/>
    </source>
</evidence>
<dbReference type="InterPro" id="IPR001920">
    <property type="entry name" value="Asp/Glu_race"/>
</dbReference>